<evidence type="ECO:0000256" key="2">
    <source>
        <dbReference type="ARBA" id="ARBA00022737"/>
    </source>
</evidence>
<accession>A0A2I0KMT7</accession>
<protein>
    <recommendedName>
        <fullName evidence="5">HotDog ACOT-type domain-containing protein</fullName>
    </recommendedName>
</protein>
<dbReference type="InterPro" id="IPR006683">
    <property type="entry name" value="Thioestr_dom"/>
</dbReference>
<keyword evidence="3" id="KW-0378">Hydrolase</keyword>
<reference evidence="6 7" key="1">
    <citation type="submission" date="2017-11" db="EMBL/GenBank/DDBJ databases">
        <title>De-novo sequencing of pomegranate (Punica granatum L.) genome.</title>
        <authorList>
            <person name="Akparov Z."/>
            <person name="Amiraslanov A."/>
            <person name="Hajiyeva S."/>
            <person name="Abbasov M."/>
            <person name="Kaur K."/>
            <person name="Hamwieh A."/>
            <person name="Solovyev V."/>
            <person name="Salamov A."/>
            <person name="Braich B."/>
            <person name="Kosarev P."/>
            <person name="Mahmoud A."/>
            <person name="Hajiyev E."/>
            <person name="Babayeva S."/>
            <person name="Izzatullayeva V."/>
            <person name="Mammadov A."/>
            <person name="Mammadov A."/>
            <person name="Sharifova S."/>
            <person name="Ojaghi J."/>
            <person name="Eynullazada K."/>
            <person name="Bayramov B."/>
            <person name="Abdulazimova A."/>
            <person name="Shahmuradov I."/>
        </authorList>
    </citation>
    <scope>NUCLEOTIDE SEQUENCE [LARGE SCALE GENOMIC DNA]</scope>
    <source>
        <strain evidence="7">cv. AG2017</strain>
        <tissue evidence="6">Leaf</tissue>
    </source>
</reference>
<feature type="domain" description="HotDog ACOT-type" evidence="5">
    <location>
        <begin position="128"/>
        <end position="227"/>
    </location>
</feature>
<evidence type="ECO:0000256" key="1">
    <source>
        <dbReference type="ARBA" id="ARBA00010458"/>
    </source>
</evidence>
<keyword evidence="4" id="KW-0809">Transit peptide</keyword>
<evidence type="ECO:0000259" key="5">
    <source>
        <dbReference type="PROSITE" id="PS51770"/>
    </source>
</evidence>
<sequence>MTKRVPGPPFSSTGLLRTTTNMIHSSRRLPGSLFRFGVVRPFSTSKDDPTSPIPVVSTVASPDERSHHIDAGSSIRKPVSLWPGMYHSPVTNALWEARSRIFERPGDSPGDGEGELVPRTPSRSRTSVLYKFSEDYILREQYRNPWDEIRTGRLVEDLDALAGTICFKHCYNDDGTTRPLLLVTASVDRMVLKKPIFLDTDLEIVGAVTWVGRSSMEIQLEVIQATE</sequence>
<dbReference type="STRING" id="22663.A0A2I0KMT7"/>
<comment type="caution">
    <text evidence="6">The sequence shown here is derived from an EMBL/GenBank/DDBJ whole genome shotgun (WGS) entry which is preliminary data.</text>
</comment>
<evidence type="ECO:0000256" key="3">
    <source>
        <dbReference type="ARBA" id="ARBA00022801"/>
    </source>
</evidence>
<evidence type="ECO:0000313" key="6">
    <source>
        <dbReference type="EMBL" id="PKI69779.1"/>
    </source>
</evidence>
<organism evidence="6 7">
    <name type="scientific">Punica granatum</name>
    <name type="common">Pomegranate</name>
    <dbReference type="NCBI Taxonomy" id="22663"/>
    <lineage>
        <taxon>Eukaryota</taxon>
        <taxon>Viridiplantae</taxon>
        <taxon>Streptophyta</taxon>
        <taxon>Embryophyta</taxon>
        <taxon>Tracheophyta</taxon>
        <taxon>Spermatophyta</taxon>
        <taxon>Magnoliopsida</taxon>
        <taxon>eudicotyledons</taxon>
        <taxon>Gunneridae</taxon>
        <taxon>Pentapetalae</taxon>
        <taxon>rosids</taxon>
        <taxon>malvids</taxon>
        <taxon>Myrtales</taxon>
        <taxon>Lythraceae</taxon>
        <taxon>Punica</taxon>
    </lineage>
</organism>
<dbReference type="CDD" id="cd03442">
    <property type="entry name" value="BFIT_BACH"/>
    <property type="match status" value="1"/>
</dbReference>
<proteinExistence type="inferred from homology"/>
<evidence type="ECO:0000256" key="4">
    <source>
        <dbReference type="ARBA" id="ARBA00022946"/>
    </source>
</evidence>
<dbReference type="PANTHER" id="PTHR12655">
    <property type="entry name" value="ACYL-COA THIOESTERASE"/>
    <property type="match status" value="1"/>
</dbReference>
<evidence type="ECO:0000313" key="7">
    <source>
        <dbReference type="Proteomes" id="UP000233551"/>
    </source>
</evidence>
<gene>
    <name evidence="6" type="ORF">CRG98_009654</name>
</gene>
<dbReference type="Proteomes" id="UP000233551">
    <property type="component" value="Unassembled WGS sequence"/>
</dbReference>
<dbReference type="GO" id="GO:0047617">
    <property type="term" value="F:fatty acyl-CoA hydrolase activity"/>
    <property type="evidence" value="ECO:0007669"/>
    <property type="project" value="TreeGrafter"/>
</dbReference>
<dbReference type="PANTHER" id="PTHR12655:SF3">
    <property type="entry name" value="ACYL-COENZYME A THIOESTERASE 9, MITOCHONDRIAL-LIKE ISOFORM X1"/>
    <property type="match status" value="1"/>
</dbReference>
<dbReference type="AlphaFoldDB" id="A0A2I0KMT7"/>
<dbReference type="InterPro" id="IPR033120">
    <property type="entry name" value="HOTDOG_ACOT"/>
</dbReference>
<keyword evidence="2" id="KW-0677">Repeat</keyword>
<name>A0A2I0KMT7_PUNGR</name>
<dbReference type="PROSITE" id="PS51770">
    <property type="entry name" value="HOTDOG_ACOT"/>
    <property type="match status" value="1"/>
</dbReference>
<dbReference type="InterPro" id="IPR029069">
    <property type="entry name" value="HotDog_dom_sf"/>
</dbReference>
<feature type="non-terminal residue" evidence="6">
    <location>
        <position position="227"/>
    </location>
</feature>
<keyword evidence="7" id="KW-1185">Reference proteome</keyword>
<dbReference type="GO" id="GO:0006637">
    <property type="term" value="P:acyl-CoA metabolic process"/>
    <property type="evidence" value="ECO:0007669"/>
    <property type="project" value="TreeGrafter"/>
</dbReference>
<dbReference type="Pfam" id="PF03061">
    <property type="entry name" value="4HBT"/>
    <property type="match status" value="1"/>
</dbReference>
<dbReference type="EMBL" id="PGOL01000479">
    <property type="protein sequence ID" value="PKI69779.1"/>
    <property type="molecule type" value="Genomic_DNA"/>
</dbReference>
<dbReference type="Gene3D" id="3.10.129.10">
    <property type="entry name" value="Hotdog Thioesterase"/>
    <property type="match status" value="1"/>
</dbReference>
<dbReference type="SUPFAM" id="SSF54637">
    <property type="entry name" value="Thioesterase/thiol ester dehydrase-isomerase"/>
    <property type="match status" value="1"/>
</dbReference>
<comment type="similarity">
    <text evidence="1">Belongs to the acyl coenzyme A hydrolase family.</text>
</comment>